<protein>
    <submittedName>
        <fullName evidence="1">Uncharacterized protein</fullName>
    </submittedName>
</protein>
<gene>
    <name evidence="1" type="ORF">K503DRAFT_475830</name>
</gene>
<organism evidence="1 2">
    <name type="scientific">Rhizopogon vinicolor AM-OR11-026</name>
    <dbReference type="NCBI Taxonomy" id="1314800"/>
    <lineage>
        <taxon>Eukaryota</taxon>
        <taxon>Fungi</taxon>
        <taxon>Dikarya</taxon>
        <taxon>Basidiomycota</taxon>
        <taxon>Agaricomycotina</taxon>
        <taxon>Agaricomycetes</taxon>
        <taxon>Agaricomycetidae</taxon>
        <taxon>Boletales</taxon>
        <taxon>Suillineae</taxon>
        <taxon>Rhizopogonaceae</taxon>
        <taxon>Rhizopogon</taxon>
    </lineage>
</organism>
<evidence type="ECO:0000313" key="2">
    <source>
        <dbReference type="Proteomes" id="UP000092154"/>
    </source>
</evidence>
<dbReference type="EMBL" id="KV448176">
    <property type="protein sequence ID" value="OAX41589.1"/>
    <property type="molecule type" value="Genomic_DNA"/>
</dbReference>
<proteinExistence type="predicted"/>
<name>A0A1B7N9T0_9AGAM</name>
<feature type="non-terminal residue" evidence="1">
    <location>
        <position position="1"/>
    </location>
</feature>
<evidence type="ECO:0000313" key="1">
    <source>
        <dbReference type="EMBL" id="OAX41589.1"/>
    </source>
</evidence>
<dbReference type="OrthoDB" id="191139at2759"/>
<accession>A0A1B7N9T0</accession>
<dbReference type="Proteomes" id="UP000092154">
    <property type="component" value="Unassembled WGS sequence"/>
</dbReference>
<dbReference type="AlphaFoldDB" id="A0A1B7N9T0"/>
<sequence>FQPHSPQVVSRRRELFRHDSFTRMTNNLFFYDVSYGALTLLYAGTTAEGAKLNGKYLIPFARIGKPRADT</sequence>
<keyword evidence="2" id="KW-1185">Reference proteome</keyword>
<dbReference type="InParanoid" id="A0A1B7N9T0"/>
<dbReference type="STRING" id="1314800.A0A1B7N9T0"/>
<reference evidence="1 2" key="1">
    <citation type="submission" date="2016-06" db="EMBL/GenBank/DDBJ databases">
        <title>Comparative genomics of the ectomycorrhizal sister species Rhizopogon vinicolor and Rhizopogon vesiculosus (Basidiomycota: Boletales) reveals a divergence of the mating type B locus.</title>
        <authorList>
            <consortium name="DOE Joint Genome Institute"/>
            <person name="Mujic A.B."/>
            <person name="Kuo A."/>
            <person name="Tritt A."/>
            <person name="Lipzen A."/>
            <person name="Chen C."/>
            <person name="Johnson J."/>
            <person name="Sharma A."/>
            <person name="Barry K."/>
            <person name="Grigoriev I.V."/>
            <person name="Spatafora J.W."/>
        </authorList>
    </citation>
    <scope>NUCLEOTIDE SEQUENCE [LARGE SCALE GENOMIC DNA]</scope>
    <source>
        <strain evidence="1 2">AM-OR11-026</strain>
    </source>
</reference>